<sequence length="75" mass="8296">MYINTNLTNNPVSGTIPLNSDFMFPTYHTTSTVNTEFNTSTARLLTSQFYGATFNFQNFNVINSSGTGSLTDLNK</sequence>
<comment type="caution">
    <text evidence="1">The sequence shown here is derived from an EMBL/GenBank/DDBJ whole genome shotgun (WGS) entry which is preliminary data.</text>
</comment>
<reference evidence="1" key="1">
    <citation type="journal article" date="2019" name="bioRxiv">
        <title>The Genome of the Zebra Mussel, Dreissena polymorpha: A Resource for Invasive Species Research.</title>
        <authorList>
            <person name="McCartney M.A."/>
            <person name="Auch B."/>
            <person name="Kono T."/>
            <person name="Mallez S."/>
            <person name="Zhang Y."/>
            <person name="Obille A."/>
            <person name="Becker A."/>
            <person name="Abrahante J.E."/>
            <person name="Garbe J."/>
            <person name="Badalamenti J.P."/>
            <person name="Herman A."/>
            <person name="Mangelson H."/>
            <person name="Liachko I."/>
            <person name="Sullivan S."/>
            <person name="Sone E.D."/>
            <person name="Koren S."/>
            <person name="Silverstein K.A.T."/>
            <person name="Beckman K.B."/>
            <person name="Gohl D.M."/>
        </authorList>
    </citation>
    <scope>NUCLEOTIDE SEQUENCE</scope>
    <source>
        <strain evidence="1">Duluth1</strain>
        <tissue evidence="1">Whole animal</tissue>
    </source>
</reference>
<dbReference type="EMBL" id="JAIWYP010000001">
    <property type="protein sequence ID" value="KAH3890414.1"/>
    <property type="molecule type" value="Genomic_DNA"/>
</dbReference>
<dbReference type="AlphaFoldDB" id="A0A9D4S2S1"/>
<name>A0A9D4S2S1_DREPO</name>
<gene>
    <name evidence="1" type="ORF">DPMN_014495</name>
</gene>
<dbReference type="Proteomes" id="UP000828390">
    <property type="component" value="Unassembled WGS sequence"/>
</dbReference>
<keyword evidence="2" id="KW-1185">Reference proteome</keyword>
<reference evidence="1" key="2">
    <citation type="submission" date="2020-11" db="EMBL/GenBank/DDBJ databases">
        <authorList>
            <person name="McCartney M.A."/>
            <person name="Auch B."/>
            <person name="Kono T."/>
            <person name="Mallez S."/>
            <person name="Becker A."/>
            <person name="Gohl D.M."/>
            <person name="Silverstein K.A.T."/>
            <person name="Koren S."/>
            <person name="Bechman K.B."/>
            <person name="Herman A."/>
            <person name="Abrahante J.E."/>
            <person name="Garbe J."/>
        </authorList>
    </citation>
    <scope>NUCLEOTIDE SEQUENCE</scope>
    <source>
        <strain evidence="1">Duluth1</strain>
        <tissue evidence="1">Whole animal</tissue>
    </source>
</reference>
<accession>A0A9D4S2S1</accession>
<evidence type="ECO:0000313" key="2">
    <source>
        <dbReference type="Proteomes" id="UP000828390"/>
    </source>
</evidence>
<protein>
    <submittedName>
        <fullName evidence="1">Uncharacterized protein</fullName>
    </submittedName>
</protein>
<proteinExistence type="predicted"/>
<organism evidence="1 2">
    <name type="scientific">Dreissena polymorpha</name>
    <name type="common">Zebra mussel</name>
    <name type="synonym">Mytilus polymorpha</name>
    <dbReference type="NCBI Taxonomy" id="45954"/>
    <lineage>
        <taxon>Eukaryota</taxon>
        <taxon>Metazoa</taxon>
        <taxon>Spiralia</taxon>
        <taxon>Lophotrochozoa</taxon>
        <taxon>Mollusca</taxon>
        <taxon>Bivalvia</taxon>
        <taxon>Autobranchia</taxon>
        <taxon>Heteroconchia</taxon>
        <taxon>Euheterodonta</taxon>
        <taxon>Imparidentia</taxon>
        <taxon>Neoheterodontei</taxon>
        <taxon>Myida</taxon>
        <taxon>Dreissenoidea</taxon>
        <taxon>Dreissenidae</taxon>
        <taxon>Dreissena</taxon>
    </lineage>
</organism>
<evidence type="ECO:0000313" key="1">
    <source>
        <dbReference type="EMBL" id="KAH3890414.1"/>
    </source>
</evidence>